<organism evidence="1 2">
    <name type="scientific">Streptomyces melanogenes</name>
    <dbReference type="NCBI Taxonomy" id="67326"/>
    <lineage>
        <taxon>Bacteria</taxon>
        <taxon>Bacillati</taxon>
        <taxon>Actinomycetota</taxon>
        <taxon>Actinomycetes</taxon>
        <taxon>Kitasatosporales</taxon>
        <taxon>Streptomycetaceae</taxon>
        <taxon>Streptomyces</taxon>
    </lineage>
</organism>
<protein>
    <recommendedName>
        <fullName evidence="3">ATP-grasp domain-containing protein</fullName>
    </recommendedName>
</protein>
<evidence type="ECO:0008006" key="3">
    <source>
        <dbReference type="Google" id="ProtNLM"/>
    </source>
</evidence>
<proteinExistence type="predicted"/>
<dbReference type="RefSeq" id="WP_329403312.1">
    <property type="nucleotide sequence ID" value="NZ_CP109019.1"/>
</dbReference>
<dbReference type="Proteomes" id="UP001432060">
    <property type="component" value="Chromosome"/>
</dbReference>
<reference evidence="1" key="1">
    <citation type="submission" date="2022-10" db="EMBL/GenBank/DDBJ databases">
        <title>The complete genomes of actinobacterial strains from the NBC collection.</title>
        <authorList>
            <person name="Joergensen T.S."/>
            <person name="Alvarez Arevalo M."/>
            <person name="Sterndorff E.B."/>
            <person name="Faurdal D."/>
            <person name="Vuksanovic O."/>
            <person name="Mourched A.-S."/>
            <person name="Charusanti P."/>
            <person name="Shaw S."/>
            <person name="Blin K."/>
            <person name="Weber T."/>
        </authorList>
    </citation>
    <scope>NUCLEOTIDE SEQUENCE</scope>
    <source>
        <strain evidence="1">NBC_00668</strain>
    </source>
</reference>
<dbReference type="InterPro" id="IPR053191">
    <property type="entry name" value="DcsG_Biosynth_Enzyme"/>
</dbReference>
<dbReference type="EMBL" id="CP109019">
    <property type="protein sequence ID" value="WUT86719.1"/>
    <property type="molecule type" value="Genomic_DNA"/>
</dbReference>
<gene>
    <name evidence="1" type="ORF">OG515_33220</name>
</gene>
<dbReference type="PANTHER" id="PTHR39217">
    <property type="match status" value="1"/>
</dbReference>
<dbReference type="PANTHER" id="PTHR39217:SF1">
    <property type="entry name" value="GLUTATHIONE SYNTHETASE"/>
    <property type="match status" value="1"/>
</dbReference>
<sequence length="298" mass="32285">MRAAKVAVVTSAAGIEYDVDLPLIVDALRADGLAAEAVAWDANGVEWGGFDLAVIRSTWDYSGRLDEFLAWADKAGRATRLWNPLSVVRWNSDKRYLPELARRGVAVVPTRVIDPGGRCEEADFALPTGVVVKPSVSAGARDTARYEPGRHADAARHARMLLDQGRSAMVQPYLPLVEEGERALVFLAAEDGLTFSHAIRKQPVLTEPNVIDNFRDAHPGLAPHEPTGAEIRTALDALAAVPSPDTLLFARVDLALDDSRAPVVMELELIEPNLFLQSDPRALERFVSAVAAVSADRP</sequence>
<accession>A0ABZ1XTB4</accession>
<evidence type="ECO:0000313" key="1">
    <source>
        <dbReference type="EMBL" id="WUT86719.1"/>
    </source>
</evidence>
<dbReference type="SUPFAM" id="SSF56059">
    <property type="entry name" value="Glutathione synthetase ATP-binding domain-like"/>
    <property type="match status" value="1"/>
</dbReference>
<evidence type="ECO:0000313" key="2">
    <source>
        <dbReference type="Proteomes" id="UP001432060"/>
    </source>
</evidence>
<keyword evidence="2" id="KW-1185">Reference proteome</keyword>
<name>A0ABZ1XTB4_9ACTN</name>